<dbReference type="EMBL" id="BART01015238">
    <property type="protein sequence ID" value="GAG81898.1"/>
    <property type="molecule type" value="Genomic_DNA"/>
</dbReference>
<keyword evidence="1" id="KW-0812">Transmembrane</keyword>
<keyword evidence="1" id="KW-1133">Transmembrane helix</keyword>
<feature type="transmembrane region" description="Helical" evidence="1">
    <location>
        <begin position="6"/>
        <end position="29"/>
    </location>
</feature>
<sequence length="77" mass="8780">ADRNSSIEAIIMATFVVNLRHFLMSSVLVKFLGSKKKNFLLIYAHGVTDESFAINYNKFTEGIWDSQKAIIVNIFPR</sequence>
<proteinExistence type="predicted"/>
<accession>X1BCP3</accession>
<dbReference type="Pfam" id="PF03591">
    <property type="entry name" value="AzlC"/>
    <property type="match status" value="1"/>
</dbReference>
<evidence type="ECO:0000256" key="1">
    <source>
        <dbReference type="SAM" id="Phobius"/>
    </source>
</evidence>
<feature type="non-terminal residue" evidence="2">
    <location>
        <position position="1"/>
    </location>
</feature>
<dbReference type="AlphaFoldDB" id="X1BCP3"/>
<evidence type="ECO:0000313" key="2">
    <source>
        <dbReference type="EMBL" id="GAG81898.1"/>
    </source>
</evidence>
<organism evidence="2">
    <name type="scientific">marine sediment metagenome</name>
    <dbReference type="NCBI Taxonomy" id="412755"/>
    <lineage>
        <taxon>unclassified sequences</taxon>
        <taxon>metagenomes</taxon>
        <taxon>ecological metagenomes</taxon>
    </lineage>
</organism>
<comment type="caution">
    <text evidence="2">The sequence shown here is derived from an EMBL/GenBank/DDBJ whole genome shotgun (WGS) entry which is preliminary data.</text>
</comment>
<dbReference type="InterPro" id="IPR011606">
    <property type="entry name" value="Brnchd-chn_aa_trnsp_permease"/>
</dbReference>
<reference evidence="2" key="1">
    <citation type="journal article" date="2014" name="Front. Microbiol.">
        <title>High frequency of phylogenetically diverse reductive dehalogenase-homologous genes in deep subseafloor sedimentary metagenomes.</title>
        <authorList>
            <person name="Kawai M."/>
            <person name="Futagami T."/>
            <person name="Toyoda A."/>
            <person name="Takaki Y."/>
            <person name="Nishi S."/>
            <person name="Hori S."/>
            <person name="Arai W."/>
            <person name="Tsubouchi T."/>
            <person name="Morono Y."/>
            <person name="Uchiyama I."/>
            <person name="Ito T."/>
            <person name="Fujiyama A."/>
            <person name="Inagaki F."/>
            <person name="Takami H."/>
        </authorList>
    </citation>
    <scope>NUCLEOTIDE SEQUENCE</scope>
    <source>
        <strain evidence="2">Expedition CK06-06</strain>
    </source>
</reference>
<protein>
    <submittedName>
        <fullName evidence="2">Uncharacterized protein</fullName>
    </submittedName>
</protein>
<keyword evidence="1" id="KW-0472">Membrane</keyword>
<gene>
    <name evidence="2" type="ORF">S01H4_29645</name>
</gene>
<name>X1BCP3_9ZZZZ</name>